<dbReference type="InterPro" id="IPR015421">
    <property type="entry name" value="PyrdxlP-dep_Trfase_major"/>
</dbReference>
<keyword evidence="14" id="KW-0812">Transmembrane</keyword>
<evidence type="ECO:0000259" key="15">
    <source>
        <dbReference type="Pfam" id="PF00155"/>
    </source>
</evidence>
<evidence type="ECO:0000256" key="13">
    <source>
        <dbReference type="ARBA" id="ARBA00042649"/>
    </source>
</evidence>
<feature type="domain" description="Aminotransferase class I/classII large" evidence="15">
    <location>
        <begin position="96"/>
        <end position="383"/>
    </location>
</feature>
<evidence type="ECO:0000256" key="6">
    <source>
        <dbReference type="ARBA" id="ARBA00022679"/>
    </source>
</evidence>
<keyword evidence="10" id="KW-0012">Acyltransferase</keyword>
<comment type="pathway">
    <text evidence="2">Lipid metabolism; sphingolipid metabolism.</text>
</comment>
<evidence type="ECO:0000256" key="11">
    <source>
        <dbReference type="ARBA" id="ARBA00041066"/>
    </source>
</evidence>
<accession>A0A069DUP1</accession>
<dbReference type="GO" id="GO:0016020">
    <property type="term" value="C:membrane"/>
    <property type="evidence" value="ECO:0007669"/>
    <property type="project" value="GOC"/>
</dbReference>
<comment type="similarity">
    <text evidence="4">Belongs to the class-II pyridoxal-phosphate-dependent aminotransferase family.</text>
</comment>
<proteinExistence type="evidence at transcript level"/>
<dbReference type="GO" id="GO:0046512">
    <property type="term" value="P:sphingosine biosynthetic process"/>
    <property type="evidence" value="ECO:0007669"/>
    <property type="project" value="TreeGrafter"/>
</dbReference>
<dbReference type="InterPro" id="IPR050087">
    <property type="entry name" value="AON_synthase_class-II"/>
</dbReference>
<evidence type="ECO:0000256" key="1">
    <source>
        <dbReference type="ARBA" id="ARBA00001933"/>
    </source>
</evidence>
<dbReference type="Gene3D" id="3.90.1150.10">
    <property type="entry name" value="Aspartate Aminotransferase, domain 1"/>
    <property type="match status" value="1"/>
</dbReference>
<dbReference type="Pfam" id="PF00155">
    <property type="entry name" value="Aminotran_1_2"/>
    <property type="match status" value="1"/>
</dbReference>
<keyword evidence="14" id="KW-1133">Transmembrane helix</keyword>
<dbReference type="EC" id="2.3.1.50" evidence="5"/>
<evidence type="ECO:0000256" key="14">
    <source>
        <dbReference type="SAM" id="Phobius"/>
    </source>
</evidence>
<name>A0A069DUP1_9HEMI</name>
<keyword evidence="9" id="KW-0443">Lipid metabolism</keyword>
<keyword evidence="8" id="KW-0746">Sphingolipid metabolism</keyword>
<keyword evidence="7" id="KW-0663">Pyridoxal phosphate</keyword>
<dbReference type="GO" id="GO:0046513">
    <property type="term" value="P:ceramide biosynthetic process"/>
    <property type="evidence" value="ECO:0007669"/>
    <property type="project" value="TreeGrafter"/>
</dbReference>
<dbReference type="PANTHER" id="PTHR13693:SF2">
    <property type="entry name" value="SERINE PALMITOYLTRANSFERASE 1"/>
    <property type="match status" value="1"/>
</dbReference>
<evidence type="ECO:0000256" key="5">
    <source>
        <dbReference type="ARBA" id="ARBA00013220"/>
    </source>
</evidence>
<dbReference type="PANTHER" id="PTHR13693">
    <property type="entry name" value="CLASS II AMINOTRANSFERASE/8-AMINO-7-OXONONANOATE SYNTHASE"/>
    <property type="match status" value="1"/>
</dbReference>
<dbReference type="GO" id="GO:0005783">
    <property type="term" value="C:endoplasmic reticulum"/>
    <property type="evidence" value="ECO:0007669"/>
    <property type="project" value="TreeGrafter"/>
</dbReference>
<dbReference type="SUPFAM" id="SSF53383">
    <property type="entry name" value="PLP-dependent transferases"/>
    <property type="match status" value="1"/>
</dbReference>
<keyword evidence="6 16" id="KW-0808">Transferase</keyword>
<protein>
    <recommendedName>
        <fullName evidence="11">Serine palmitoyltransferase 1</fullName>
        <ecNumber evidence="5">2.3.1.50</ecNumber>
    </recommendedName>
    <alternativeName>
        <fullName evidence="12">Long chain base biosynthesis protein 1</fullName>
    </alternativeName>
    <alternativeName>
        <fullName evidence="13">Serine-palmitoyl-CoA transferase 1</fullName>
    </alternativeName>
</protein>
<evidence type="ECO:0000256" key="3">
    <source>
        <dbReference type="ARBA" id="ARBA00004991"/>
    </source>
</evidence>
<reference evidence="16" key="1">
    <citation type="journal article" date="2015" name="J. Med. Entomol.">
        <title>A Deep Insight Into the Sialotranscriptome of the Chagas Disease Vector, Panstrongylus megistus (Hemiptera: Heteroptera).</title>
        <authorList>
            <person name="Ribeiro J.M."/>
            <person name="Schwarz A."/>
            <person name="Francischetti I.M."/>
        </authorList>
    </citation>
    <scope>NUCLEOTIDE SEQUENCE</scope>
    <source>
        <tissue evidence="16">Salivary glands</tissue>
    </source>
</reference>
<dbReference type="EMBL" id="GBGD01001358">
    <property type="protein sequence ID" value="JAC87531.1"/>
    <property type="molecule type" value="mRNA"/>
</dbReference>
<dbReference type="FunFam" id="3.40.640.10:FF:000049">
    <property type="entry name" value="serine palmitoyltransferase 1 isoform X1"/>
    <property type="match status" value="1"/>
</dbReference>
<dbReference type="GO" id="GO:0030170">
    <property type="term" value="F:pyridoxal phosphate binding"/>
    <property type="evidence" value="ECO:0007669"/>
    <property type="project" value="InterPro"/>
</dbReference>
<evidence type="ECO:0000313" key="16">
    <source>
        <dbReference type="EMBL" id="JAC87531.1"/>
    </source>
</evidence>
<keyword evidence="14" id="KW-0472">Membrane</keyword>
<evidence type="ECO:0000256" key="10">
    <source>
        <dbReference type="ARBA" id="ARBA00023315"/>
    </source>
</evidence>
<feature type="transmembrane region" description="Helical" evidence="14">
    <location>
        <begin position="20"/>
        <end position="40"/>
    </location>
</feature>
<dbReference type="InterPro" id="IPR015422">
    <property type="entry name" value="PyrdxlP-dep_Trfase_small"/>
</dbReference>
<dbReference type="InterPro" id="IPR004839">
    <property type="entry name" value="Aminotransferase_I/II_large"/>
</dbReference>
<dbReference type="Gene3D" id="3.40.640.10">
    <property type="entry name" value="Type I PLP-dependent aspartate aminotransferase-like (Major domain)"/>
    <property type="match status" value="1"/>
</dbReference>
<evidence type="ECO:0000256" key="8">
    <source>
        <dbReference type="ARBA" id="ARBA00022919"/>
    </source>
</evidence>
<evidence type="ECO:0000256" key="2">
    <source>
        <dbReference type="ARBA" id="ARBA00004760"/>
    </source>
</evidence>
<dbReference type="AlphaFoldDB" id="A0A069DUP1"/>
<sequence>MQILLQFLLDTSQYILYEFITRFHVYLQLFLVLIVLWVVFKKSDKKVIRLSKEDEEKIIREWKPEPLVGALLHHSTSPPRIVERKIDKYIYVDGVKCLNLASYNFLGLLTNDASEAEALRAVRKYGIGSCGPRGFYGTVDVHLQLEEDLANFFHLQEAIVYSYGFSAISTAIPAYAKRSDIIFADEYVNFAIQKGIDASRSEIKYFRHNDVEHLHKLLMEQAELDLKNKKKAKKTRKFLIIEGIYSKTGDMCPFPELMVLKKKYKLRLFIDESLTFGVLGKSGRGITQHFGVSPRDVDLIIASMEYSLATVGGFCVGSDFIVEHQRLSGLGYCFSASLPPLLTVTAITNLKSIHTNPTIIQELNNTCKHVHTSLKNNNVIMDNFNISGHELSPVKHLVPKFESSDRFMEHFVNYCQENGLTVCKATYLPEDRPPCLPSIRLAICRSLTSSDVKQAVDTFESALNSYFLSE</sequence>
<evidence type="ECO:0000256" key="4">
    <source>
        <dbReference type="ARBA" id="ARBA00008392"/>
    </source>
</evidence>
<evidence type="ECO:0000256" key="12">
    <source>
        <dbReference type="ARBA" id="ARBA00041765"/>
    </source>
</evidence>
<comment type="pathway">
    <text evidence="3">Sphingolipid metabolism.</text>
</comment>
<organism evidence="16">
    <name type="scientific">Panstrongylus megistus</name>
    <dbReference type="NCBI Taxonomy" id="65343"/>
    <lineage>
        <taxon>Eukaryota</taxon>
        <taxon>Metazoa</taxon>
        <taxon>Ecdysozoa</taxon>
        <taxon>Arthropoda</taxon>
        <taxon>Hexapoda</taxon>
        <taxon>Insecta</taxon>
        <taxon>Pterygota</taxon>
        <taxon>Neoptera</taxon>
        <taxon>Paraneoptera</taxon>
        <taxon>Hemiptera</taxon>
        <taxon>Heteroptera</taxon>
        <taxon>Panheteroptera</taxon>
        <taxon>Cimicomorpha</taxon>
        <taxon>Reduviidae</taxon>
        <taxon>Triatominae</taxon>
        <taxon>Panstrongylus</taxon>
    </lineage>
</organism>
<dbReference type="GO" id="GO:0004758">
    <property type="term" value="F:serine C-palmitoyltransferase activity"/>
    <property type="evidence" value="ECO:0007669"/>
    <property type="project" value="UniProtKB-EC"/>
</dbReference>
<evidence type="ECO:0000256" key="9">
    <source>
        <dbReference type="ARBA" id="ARBA00023098"/>
    </source>
</evidence>
<dbReference type="InterPro" id="IPR015424">
    <property type="entry name" value="PyrdxlP-dep_Trfase"/>
</dbReference>
<evidence type="ECO:0000256" key="7">
    <source>
        <dbReference type="ARBA" id="ARBA00022898"/>
    </source>
</evidence>
<comment type="cofactor">
    <cofactor evidence="1">
        <name>pyridoxal 5'-phosphate</name>
        <dbReference type="ChEBI" id="CHEBI:597326"/>
    </cofactor>
</comment>